<sequence length="174" mass="20572">MERLHTHVWFTGKSLINVLTELPNYGIGRLVTRRRWTMMYPESEPCYVKITRVKVDCTRPELDRGQVWGELTFRGYKREGLVVEVGAWWKREWELIRKADEEDFCKFTPKPEDFHVAPSHARMPPLLEAMVLKQQADKGIKVDADDPPLLELEIRRTYRHKAYQLASQKIIGEY</sequence>
<name>A0A914AYI6_PATMI</name>
<dbReference type="EnsemblMetazoa" id="XM_038213287.1">
    <property type="protein sequence ID" value="XP_038069215.1"/>
    <property type="gene ID" value="LOC119738401"/>
</dbReference>
<dbReference type="RefSeq" id="XP_038069215.1">
    <property type="nucleotide sequence ID" value="XM_038213287.1"/>
</dbReference>
<dbReference type="Proteomes" id="UP000887568">
    <property type="component" value="Unplaced"/>
</dbReference>
<reference evidence="1" key="1">
    <citation type="submission" date="2022-11" db="UniProtKB">
        <authorList>
            <consortium name="EnsemblMetazoa"/>
        </authorList>
    </citation>
    <scope>IDENTIFICATION</scope>
</reference>
<dbReference type="PANTHER" id="PTHR28589">
    <property type="entry name" value="28S RIBOSOMAL PROTEIN S34, MITOCHONDRIAL"/>
    <property type="match status" value="1"/>
</dbReference>
<protein>
    <submittedName>
        <fullName evidence="1">Uncharacterized protein</fullName>
    </submittedName>
</protein>
<evidence type="ECO:0000313" key="1">
    <source>
        <dbReference type="EnsemblMetazoa" id="XP_038069215.1"/>
    </source>
</evidence>
<organism evidence="1 2">
    <name type="scientific">Patiria miniata</name>
    <name type="common">Bat star</name>
    <name type="synonym">Asterina miniata</name>
    <dbReference type="NCBI Taxonomy" id="46514"/>
    <lineage>
        <taxon>Eukaryota</taxon>
        <taxon>Metazoa</taxon>
        <taxon>Echinodermata</taxon>
        <taxon>Eleutherozoa</taxon>
        <taxon>Asterozoa</taxon>
        <taxon>Asteroidea</taxon>
        <taxon>Valvatacea</taxon>
        <taxon>Valvatida</taxon>
        <taxon>Asterinidae</taxon>
        <taxon>Patiria</taxon>
    </lineage>
</organism>
<proteinExistence type="predicted"/>
<dbReference type="GO" id="GO:0003735">
    <property type="term" value="F:structural constituent of ribosome"/>
    <property type="evidence" value="ECO:0007669"/>
    <property type="project" value="InterPro"/>
</dbReference>
<dbReference type="OMA" id="HMEQQFK"/>
<dbReference type="GeneID" id="119738401"/>
<dbReference type="Pfam" id="PF16053">
    <property type="entry name" value="MRP-S34"/>
    <property type="match status" value="1"/>
</dbReference>
<accession>A0A914AYI6</accession>
<dbReference type="OrthoDB" id="16434at2759"/>
<keyword evidence="2" id="KW-1185">Reference proteome</keyword>
<evidence type="ECO:0000313" key="2">
    <source>
        <dbReference type="Proteomes" id="UP000887568"/>
    </source>
</evidence>
<dbReference type="AlphaFoldDB" id="A0A914AYI6"/>
<dbReference type="GO" id="GO:0005739">
    <property type="term" value="C:mitochondrion"/>
    <property type="evidence" value="ECO:0007669"/>
    <property type="project" value="InterPro"/>
</dbReference>
<dbReference type="PANTHER" id="PTHR28589:SF1">
    <property type="entry name" value="SMALL RIBOSOMAL SUBUNIT PROTEIN MS34"/>
    <property type="match status" value="1"/>
</dbReference>
<dbReference type="InterPro" id="IPR032053">
    <property type="entry name" value="Ribosomal_mS34"/>
</dbReference>